<organism evidence="3 4">
    <name type="scientific">Bugula neritina</name>
    <name type="common">Brown bryozoan</name>
    <name type="synonym">Sertularia neritina</name>
    <dbReference type="NCBI Taxonomy" id="10212"/>
    <lineage>
        <taxon>Eukaryota</taxon>
        <taxon>Metazoa</taxon>
        <taxon>Spiralia</taxon>
        <taxon>Lophotrochozoa</taxon>
        <taxon>Bryozoa</taxon>
        <taxon>Gymnolaemata</taxon>
        <taxon>Cheilostomatida</taxon>
        <taxon>Flustrina</taxon>
        <taxon>Buguloidea</taxon>
        <taxon>Bugulidae</taxon>
        <taxon>Bugula</taxon>
    </lineage>
</organism>
<dbReference type="OrthoDB" id="6160499at2759"/>
<accession>A0A7J7KI31</accession>
<dbReference type="AlphaFoldDB" id="A0A7J7KI31"/>
<keyword evidence="1" id="KW-0732">Signal</keyword>
<feature type="signal peptide" evidence="1">
    <location>
        <begin position="1"/>
        <end position="17"/>
    </location>
</feature>
<evidence type="ECO:0000259" key="2">
    <source>
        <dbReference type="Pfam" id="PF00135"/>
    </source>
</evidence>
<evidence type="ECO:0000256" key="1">
    <source>
        <dbReference type="SAM" id="SignalP"/>
    </source>
</evidence>
<dbReference type="PANTHER" id="PTHR11559">
    <property type="entry name" value="CARBOXYLESTERASE"/>
    <property type="match status" value="1"/>
</dbReference>
<dbReference type="EMBL" id="VXIV02000497">
    <property type="protein sequence ID" value="KAF6037893.1"/>
    <property type="molecule type" value="Genomic_DNA"/>
</dbReference>
<feature type="chain" id="PRO_5029804640" description="Carboxylesterase type B domain-containing protein" evidence="1">
    <location>
        <begin position="18"/>
        <end position="130"/>
    </location>
</feature>
<sequence>MILLASVTVAFAFAVAADPIVQLSHGGQLQGKHILYNDVEVAVFLGIPYAKPPVDELRFKKPVAYPAWTGVRDAKTQSPNCPQKDVMQTGPTYGSEDCLHLDITVPGEVNSKRQESCDDLDTWWSLHYRV</sequence>
<dbReference type="InterPro" id="IPR002018">
    <property type="entry name" value="CarbesteraseB"/>
</dbReference>
<proteinExistence type="predicted"/>
<dbReference type="Gene3D" id="3.40.50.1820">
    <property type="entry name" value="alpha/beta hydrolase"/>
    <property type="match status" value="1"/>
</dbReference>
<name>A0A7J7KI31_BUGNE</name>
<evidence type="ECO:0000313" key="3">
    <source>
        <dbReference type="EMBL" id="KAF6037893.1"/>
    </source>
</evidence>
<evidence type="ECO:0000313" key="4">
    <source>
        <dbReference type="Proteomes" id="UP000593567"/>
    </source>
</evidence>
<feature type="domain" description="Carboxylesterase type B" evidence="2">
    <location>
        <begin position="18"/>
        <end position="112"/>
    </location>
</feature>
<reference evidence="3" key="1">
    <citation type="submission" date="2020-06" db="EMBL/GenBank/DDBJ databases">
        <title>Draft genome of Bugula neritina, a colonial animal packing powerful symbionts and potential medicines.</title>
        <authorList>
            <person name="Rayko M."/>
        </authorList>
    </citation>
    <scope>NUCLEOTIDE SEQUENCE [LARGE SCALE GENOMIC DNA]</scope>
    <source>
        <strain evidence="3">Kwan_BN1</strain>
    </source>
</reference>
<dbReference type="Proteomes" id="UP000593567">
    <property type="component" value="Unassembled WGS sequence"/>
</dbReference>
<dbReference type="SUPFAM" id="SSF53474">
    <property type="entry name" value="alpha/beta-Hydrolases"/>
    <property type="match status" value="1"/>
</dbReference>
<dbReference type="InterPro" id="IPR050309">
    <property type="entry name" value="Type-B_Carboxylest/Lipase"/>
</dbReference>
<keyword evidence="4" id="KW-1185">Reference proteome</keyword>
<dbReference type="InterPro" id="IPR029058">
    <property type="entry name" value="AB_hydrolase_fold"/>
</dbReference>
<gene>
    <name evidence="3" type="ORF">EB796_003804</name>
</gene>
<dbReference type="Pfam" id="PF00135">
    <property type="entry name" value="COesterase"/>
    <property type="match status" value="1"/>
</dbReference>
<protein>
    <recommendedName>
        <fullName evidence="2">Carboxylesterase type B domain-containing protein</fullName>
    </recommendedName>
</protein>
<comment type="caution">
    <text evidence="3">The sequence shown here is derived from an EMBL/GenBank/DDBJ whole genome shotgun (WGS) entry which is preliminary data.</text>
</comment>